<evidence type="ECO:0000259" key="7">
    <source>
        <dbReference type="SMART" id="SM00729"/>
    </source>
</evidence>
<dbReference type="InterPro" id="IPR006638">
    <property type="entry name" value="Elp3/MiaA/NifB-like_rSAM"/>
</dbReference>
<dbReference type="CDD" id="cd02065">
    <property type="entry name" value="B12-binding_like"/>
    <property type="match status" value="1"/>
</dbReference>
<name>A0A0F9XS66_9ZZZZ</name>
<proteinExistence type="predicted"/>
<accession>A0A0F9XS66</accession>
<sequence>MELPFRDEGDRLLAAGEVADIRARLRRIAPAHDLASVIVCAFDHRTRMLPFLYADLRMAPAGVRAVGSSMVDSGFEKTRIVLQQWNRKVRPSQMKLDGRVPDLLLISSMQLHWTPCRELIRDACRIDPAHRPLVIVGGPKTIYEPWDVFSPDPDDPWAADLAVTGEDYVLLSLLEVLLNARGSGERIRQTFLRARDSGMLDDIPGLVYALGRGDGPPEELIDTGIQRLAGELDDLAHPALGYGLLEPPGRKATLSSVPAGPERVRRLTPLSSLVMTVGCKFRCQYCPIPAYNQRQYRTKSGERIVEELSRLYGEYGLRNYFGADDNFFNDHERTLTMVETLAMAKIDGQALRRRVRLATEATVHDTLQLREHLPLIRLASIRALWIGVEDMSGKLVQKGQSADKTTETFQLLRENGIMPMPMMMHHDEQPLRTRDDDSGLLNQVRLLKAAGATSLQVLMVTPSPGSKLYVPTYTTKMVYHSVGRRRVEPYLIDGNHVIASLHPQPWRKQFNILLGYLWFYNPLRMLHLLFGKGNRFRKQDVALQIFGMWGLAKTARRTFIWGLRLMVCTIKRCTHPPRSQIPMRSVDNHRAAHALPGTPGPAAEPALETVEAHS</sequence>
<feature type="region of interest" description="Disordered" evidence="6">
    <location>
        <begin position="591"/>
        <end position="614"/>
    </location>
</feature>
<protein>
    <recommendedName>
        <fullName evidence="7">Elp3/MiaA/NifB-like radical SAM core domain-containing protein</fullName>
    </recommendedName>
</protein>
<keyword evidence="4" id="KW-0408">Iron</keyword>
<evidence type="ECO:0000256" key="6">
    <source>
        <dbReference type="SAM" id="MobiDB-lite"/>
    </source>
</evidence>
<evidence type="ECO:0000256" key="1">
    <source>
        <dbReference type="ARBA" id="ARBA00001966"/>
    </source>
</evidence>
<evidence type="ECO:0000313" key="8">
    <source>
        <dbReference type="EMBL" id="KKN95093.1"/>
    </source>
</evidence>
<dbReference type="PANTHER" id="PTHR43409">
    <property type="entry name" value="ANAEROBIC MAGNESIUM-PROTOPORPHYRIN IX MONOMETHYL ESTER CYCLASE-RELATED"/>
    <property type="match status" value="1"/>
</dbReference>
<evidence type="ECO:0000256" key="4">
    <source>
        <dbReference type="ARBA" id="ARBA00023004"/>
    </source>
</evidence>
<organism evidence="8">
    <name type="scientific">marine sediment metagenome</name>
    <dbReference type="NCBI Taxonomy" id="412755"/>
    <lineage>
        <taxon>unclassified sequences</taxon>
        <taxon>metagenomes</taxon>
        <taxon>ecological metagenomes</taxon>
    </lineage>
</organism>
<reference evidence="8" key="1">
    <citation type="journal article" date="2015" name="Nature">
        <title>Complex archaea that bridge the gap between prokaryotes and eukaryotes.</title>
        <authorList>
            <person name="Spang A."/>
            <person name="Saw J.H."/>
            <person name="Jorgensen S.L."/>
            <person name="Zaremba-Niedzwiedzka K."/>
            <person name="Martijn J."/>
            <person name="Lind A.E."/>
            <person name="van Eijk R."/>
            <person name="Schleper C."/>
            <person name="Guy L."/>
            <person name="Ettema T.J."/>
        </authorList>
    </citation>
    <scope>NUCLEOTIDE SEQUENCE</scope>
</reference>
<evidence type="ECO:0000256" key="3">
    <source>
        <dbReference type="ARBA" id="ARBA00022723"/>
    </source>
</evidence>
<dbReference type="SUPFAM" id="SSF102114">
    <property type="entry name" value="Radical SAM enzymes"/>
    <property type="match status" value="1"/>
</dbReference>
<comment type="cofactor">
    <cofactor evidence="1">
        <name>[4Fe-4S] cluster</name>
        <dbReference type="ChEBI" id="CHEBI:49883"/>
    </cofactor>
</comment>
<feature type="domain" description="Elp3/MiaA/NifB-like radical SAM core" evidence="7">
    <location>
        <begin position="269"/>
        <end position="484"/>
    </location>
</feature>
<dbReference type="InterPro" id="IPR051198">
    <property type="entry name" value="BchE-like"/>
</dbReference>
<dbReference type="Gene3D" id="3.80.30.20">
    <property type="entry name" value="tm_1862 like domain"/>
    <property type="match status" value="1"/>
</dbReference>
<dbReference type="InterPro" id="IPR023404">
    <property type="entry name" value="rSAM_horseshoe"/>
</dbReference>
<dbReference type="CDD" id="cd01335">
    <property type="entry name" value="Radical_SAM"/>
    <property type="match status" value="1"/>
</dbReference>
<dbReference type="SMART" id="SM00729">
    <property type="entry name" value="Elp3"/>
    <property type="match status" value="1"/>
</dbReference>
<keyword evidence="3" id="KW-0479">Metal-binding</keyword>
<dbReference type="GO" id="GO:0051536">
    <property type="term" value="F:iron-sulfur cluster binding"/>
    <property type="evidence" value="ECO:0007669"/>
    <property type="project" value="UniProtKB-KW"/>
</dbReference>
<dbReference type="Pfam" id="PF04055">
    <property type="entry name" value="Radical_SAM"/>
    <property type="match status" value="1"/>
</dbReference>
<evidence type="ECO:0000256" key="2">
    <source>
        <dbReference type="ARBA" id="ARBA00022691"/>
    </source>
</evidence>
<dbReference type="SFLD" id="SFLDS00029">
    <property type="entry name" value="Radical_SAM"/>
    <property type="match status" value="1"/>
</dbReference>
<dbReference type="EMBL" id="LAZR01000073">
    <property type="protein sequence ID" value="KKN95093.1"/>
    <property type="molecule type" value="Genomic_DNA"/>
</dbReference>
<gene>
    <name evidence="8" type="ORF">LCGC14_0181620</name>
</gene>
<dbReference type="InterPro" id="IPR007197">
    <property type="entry name" value="rSAM"/>
</dbReference>
<dbReference type="GO" id="GO:0046872">
    <property type="term" value="F:metal ion binding"/>
    <property type="evidence" value="ECO:0007669"/>
    <property type="project" value="UniProtKB-KW"/>
</dbReference>
<keyword evidence="5" id="KW-0411">Iron-sulfur</keyword>
<dbReference type="SFLD" id="SFLDG01082">
    <property type="entry name" value="B12-binding_domain_containing"/>
    <property type="match status" value="1"/>
</dbReference>
<comment type="caution">
    <text evidence="8">The sequence shown here is derived from an EMBL/GenBank/DDBJ whole genome shotgun (WGS) entry which is preliminary data.</text>
</comment>
<evidence type="ECO:0000256" key="5">
    <source>
        <dbReference type="ARBA" id="ARBA00023014"/>
    </source>
</evidence>
<keyword evidence="2" id="KW-0949">S-adenosyl-L-methionine</keyword>
<dbReference type="AlphaFoldDB" id="A0A0F9XS66"/>
<dbReference type="InterPro" id="IPR058240">
    <property type="entry name" value="rSAM_sf"/>
</dbReference>
<dbReference type="GO" id="GO:0003824">
    <property type="term" value="F:catalytic activity"/>
    <property type="evidence" value="ECO:0007669"/>
    <property type="project" value="InterPro"/>
</dbReference>